<evidence type="ECO:0000313" key="1">
    <source>
        <dbReference type="EMBL" id="KKK54717.1"/>
    </source>
</evidence>
<evidence type="ECO:0008006" key="2">
    <source>
        <dbReference type="Google" id="ProtNLM"/>
    </source>
</evidence>
<accession>A0A0F8WCZ6</accession>
<feature type="non-terminal residue" evidence="1">
    <location>
        <position position="1"/>
    </location>
</feature>
<dbReference type="Pfam" id="PF16930">
    <property type="entry name" value="Porin_5"/>
    <property type="match status" value="1"/>
</dbReference>
<organism evidence="1">
    <name type="scientific">marine sediment metagenome</name>
    <dbReference type="NCBI Taxonomy" id="412755"/>
    <lineage>
        <taxon>unclassified sequences</taxon>
        <taxon>metagenomes</taxon>
        <taxon>ecological metagenomes</taxon>
    </lineage>
</organism>
<dbReference type="EMBL" id="LAZR01065852">
    <property type="protein sequence ID" value="KKK54717.1"/>
    <property type="molecule type" value="Genomic_DNA"/>
</dbReference>
<dbReference type="AlphaFoldDB" id="A0A0F8WCZ6"/>
<proteinExistence type="predicted"/>
<sequence length="157" mass="18585">MNFPAADYSLLEMTTRFEWKMLNLPWQAWFSWVHNYADDYTTRKWAASDRHFQDDPDAYGMGIKVGKNKKKGDWSTSYTYLWEEYASVIRGFTDGFFGGPNRKGHILRGKYNIDDFLTIRARVFLTDPIHTNDNNINFSNHNLDQTTTFLLDLTWKF</sequence>
<gene>
    <name evidence="1" type="ORF">LCGC14_3081900</name>
</gene>
<comment type="caution">
    <text evidence="1">The sequence shown here is derived from an EMBL/GenBank/DDBJ whole genome shotgun (WGS) entry which is preliminary data.</text>
</comment>
<name>A0A0F8WCZ6_9ZZZZ</name>
<dbReference type="InterPro" id="IPR032638">
    <property type="entry name" value="Porin_5"/>
</dbReference>
<reference evidence="1" key="1">
    <citation type="journal article" date="2015" name="Nature">
        <title>Complex archaea that bridge the gap between prokaryotes and eukaryotes.</title>
        <authorList>
            <person name="Spang A."/>
            <person name="Saw J.H."/>
            <person name="Jorgensen S.L."/>
            <person name="Zaremba-Niedzwiedzka K."/>
            <person name="Martijn J."/>
            <person name="Lind A.E."/>
            <person name="van Eijk R."/>
            <person name="Schleper C."/>
            <person name="Guy L."/>
            <person name="Ettema T.J."/>
        </authorList>
    </citation>
    <scope>NUCLEOTIDE SEQUENCE</scope>
</reference>
<protein>
    <recommendedName>
        <fullName evidence="2">Alginate export domain-containing protein</fullName>
    </recommendedName>
</protein>